<name>A0A2P4SBR9_BAMTH</name>
<sequence>VMDPTEENLQELCKPALLQRLLKTESLPVLWLVLRGLVLLSERPETAKGLRDLLPDVMGTLQFANTSIALKTTKISRNVMTHLGKREARPIAVELAEKLLPLFSHVSSEVREGSIRLFKDVMEAVVWWQKRNMRKTVRRGLLPLLFQMSDETRSVAEASGEALVCCAKFLKWKELKHQAKRKGKMEIKECL</sequence>
<dbReference type="Gene3D" id="1.25.10.10">
    <property type="entry name" value="Leucine-rich Repeat Variant"/>
    <property type="match status" value="1"/>
</dbReference>
<comment type="caution">
    <text evidence="2">The sequence shown here is derived from an EMBL/GenBank/DDBJ whole genome shotgun (WGS) entry which is preliminary data.</text>
</comment>
<reference evidence="2 3" key="1">
    <citation type="submission" date="2018-01" db="EMBL/GenBank/DDBJ databases">
        <title>Comparison of the Chinese Bamboo Partridge and Red Junglefowl genome sequences highlights the importance of demography in genome evolution.</title>
        <authorList>
            <person name="Tiley G.P."/>
            <person name="Kimball R.T."/>
            <person name="Braun E.L."/>
            <person name="Burleigh J.G."/>
        </authorList>
    </citation>
    <scope>NUCLEOTIDE SEQUENCE [LARGE SCALE GENOMIC DNA]</scope>
    <source>
        <strain evidence="2">RTK389</strain>
        <tissue evidence="2">Blood</tissue>
    </source>
</reference>
<dbReference type="InterPro" id="IPR045206">
    <property type="entry name" value="Maestro_heat-like_prot"/>
</dbReference>
<feature type="domain" description="Maestro/Maestro-like HEAT-repeats" evidence="1">
    <location>
        <begin position="18"/>
        <end position="180"/>
    </location>
</feature>
<feature type="non-terminal residue" evidence="2">
    <location>
        <position position="1"/>
    </location>
</feature>
<keyword evidence="3" id="KW-1185">Reference proteome</keyword>
<dbReference type="Pfam" id="PF23227">
    <property type="entry name" value="HEAT_MROH2B_C"/>
    <property type="match status" value="1"/>
</dbReference>
<dbReference type="Proteomes" id="UP000237246">
    <property type="component" value="Unassembled WGS sequence"/>
</dbReference>
<evidence type="ECO:0000259" key="1">
    <source>
        <dbReference type="Pfam" id="PF23227"/>
    </source>
</evidence>
<gene>
    <name evidence="2" type="ORF">CIB84_014699</name>
</gene>
<proteinExistence type="predicted"/>
<dbReference type="InterPro" id="IPR011989">
    <property type="entry name" value="ARM-like"/>
</dbReference>
<organism evidence="2 3">
    <name type="scientific">Bambusicola thoracicus</name>
    <name type="common">Chinese bamboo-partridge</name>
    <name type="synonym">Perdix thoracica</name>
    <dbReference type="NCBI Taxonomy" id="9083"/>
    <lineage>
        <taxon>Eukaryota</taxon>
        <taxon>Metazoa</taxon>
        <taxon>Chordata</taxon>
        <taxon>Craniata</taxon>
        <taxon>Vertebrata</taxon>
        <taxon>Euteleostomi</taxon>
        <taxon>Archelosauria</taxon>
        <taxon>Archosauria</taxon>
        <taxon>Dinosauria</taxon>
        <taxon>Saurischia</taxon>
        <taxon>Theropoda</taxon>
        <taxon>Coelurosauria</taxon>
        <taxon>Aves</taxon>
        <taxon>Neognathae</taxon>
        <taxon>Galloanserae</taxon>
        <taxon>Galliformes</taxon>
        <taxon>Phasianidae</taxon>
        <taxon>Perdicinae</taxon>
        <taxon>Bambusicola</taxon>
    </lineage>
</organism>
<evidence type="ECO:0000313" key="2">
    <source>
        <dbReference type="EMBL" id="POI21556.1"/>
    </source>
</evidence>
<evidence type="ECO:0000313" key="3">
    <source>
        <dbReference type="Proteomes" id="UP000237246"/>
    </source>
</evidence>
<dbReference type="InterPro" id="IPR055406">
    <property type="entry name" value="HEAT_Maestro"/>
</dbReference>
<accession>A0A2P4SBR9</accession>
<dbReference type="GO" id="GO:0005737">
    <property type="term" value="C:cytoplasm"/>
    <property type="evidence" value="ECO:0007669"/>
    <property type="project" value="TreeGrafter"/>
</dbReference>
<dbReference type="PANTHER" id="PTHR23120:SF42">
    <property type="entry name" value="MAESTRO HEAT-LIKE REPEAT FAMILY MEMBER 3"/>
    <property type="match status" value="1"/>
</dbReference>
<dbReference type="SUPFAM" id="SSF48371">
    <property type="entry name" value="ARM repeat"/>
    <property type="match status" value="1"/>
</dbReference>
<protein>
    <recommendedName>
        <fullName evidence="1">Maestro/Maestro-like HEAT-repeats domain-containing protein</fullName>
    </recommendedName>
</protein>
<dbReference type="OrthoDB" id="9120683at2759"/>
<dbReference type="EMBL" id="PPHD01067871">
    <property type="protein sequence ID" value="POI21556.1"/>
    <property type="molecule type" value="Genomic_DNA"/>
</dbReference>
<dbReference type="AlphaFoldDB" id="A0A2P4SBR9"/>
<dbReference type="InterPro" id="IPR016024">
    <property type="entry name" value="ARM-type_fold"/>
</dbReference>
<dbReference type="PANTHER" id="PTHR23120">
    <property type="entry name" value="MAESTRO-RELATED HEAT DOMAIN-CONTAINING"/>
    <property type="match status" value="1"/>
</dbReference>
<feature type="non-terminal residue" evidence="2">
    <location>
        <position position="191"/>
    </location>
</feature>